<evidence type="ECO:0000313" key="1">
    <source>
        <dbReference type="EMBL" id="CAA9405360.1"/>
    </source>
</evidence>
<sequence>MSATILFDGVCNFCNGSVNFIIDRDPDKYFKFAPLQSEIGRKLLQEHGIDKTVTDSVVLIEDGKTYVRTTAALRIARKLKGAWRYFYGFSIVPAFVRDVFYKLFAKYRYKMFGKQDACMMPTPEIRERFLAMN</sequence>
<dbReference type="InterPro" id="IPR007263">
    <property type="entry name" value="DCC1-like"/>
</dbReference>
<dbReference type="Pfam" id="PF04134">
    <property type="entry name" value="DCC1-like"/>
    <property type="match status" value="1"/>
</dbReference>
<protein>
    <submittedName>
        <fullName evidence="1">Uncharacterized protein YuxK</fullName>
    </submittedName>
</protein>
<dbReference type="AlphaFoldDB" id="A0A6J4P852"/>
<accession>A0A6J4P852</accession>
<name>A0A6J4P852_9BACT</name>
<gene>
    <name evidence="1" type="ORF">AVDCRST_MAG74-1892</name>
</gene>
<dbReference type="PANTHER" id="PTHR33639:SF2">
    <property type="entry name" value="DUF393 DOMAIN-CONTAINING PROTEIN"/>
    <property type="match status" value="1"/>
</dbReference>
<dbReference type="InterPro" id="IPR052927">
    <property type="entry name" value="DCC_oxidoreductase"/>
</dbReference>
<organism evidence="1">
    <name type="scientific">uncultured Pyrinomonadaceae bacterium</name>
    <dbReference type="NCBI Taxonomy" id="2283094"/>
    <lineage>
        <taxon>Bacteria</taxon>
        <taxon>Pseudomonadati</taxon>
        <taxon>Acidobacteriota</taxon>
        <taxon>Blastocatellia</taxon>
        <taxon>Blastocatellales</taxon>
        <taxon>Pyrinomonadaceae</taxon>
        <taxon>environmental samples</taxon>
    </lineage>
</organism>
<dbReference type="PANTHER" id="PTHR33639">
    <property type="entry name" value="THIOL-DISULFIDE OXIDOREDUCTASE DCC"/>
    <property type="match status" value="1"/>
</dbReference>
<dbReference type="EMBL" id="CADCUR010000167">
    <property type="protein sequence ID" value="CAA9405360.1"/>
    <property type="molecule type" value="Genomic_DNA"/>
</dbReference>
<dbReference type="GO" id="GO:0015035">
    <property type="term" value="F:protein-disulfide reductase activity"/>
    <property type="evidence" value="ECO:0007669"/>
    <property type="project" value="InterPro"/>
</dbReference>
<reference evidence="1" key="1">
    <citation type="submission" date="2020-02" db="EMBL/GenBank/DDBJ databases">
        <authorList>
            <person name="Meier V. D."/>
        </authorList>
    </citation>
    <scope>NUCLEOTIDE SEQUENCE</scope>
    <source>
        <strain evidence="1">AVDCRST_MAG74</strain>
    </source>
</reference>
<proteinExistence type="predicted"/>